<reference evidence="1" key="1">
    <citation type="journal article" date="2020" name="Nature">
        <title>Giant virus diversity and host interactions through global metagenomics.</title>
        <authorList>
            <person name="Schulz F."/>
            <person name="Roux S."/>
            <person name="Paez-Espino D."/>
            <person name="Jungbluth S."/>
            <person name="Walsh D.A."/>
            <person name="Denef V.J."/>
            <person name="McMahon K.D."/>
            <person name="Konstantinidis K.T."/>
            <person name="Eloe-Fadrosh E.A."/>
            <person name="Kyrpides N.C."/>
            <person name="Woyke T."/>
        </authorList>
    </citation>
    <scope>NUCLEOTIDE SEQUENCE</scope>
    <source>
        <strain evidence="1">GVMAG-M-3300018416-45</strain>
    </source>
</reference>
<sequence length="343" mass="39849">MVDIDTSINDTRERVTFKTMTFSGYKKTSVLKELTNSIINGRVEESSNWTAELICSGYYIELWDTIISIVCRNIHTFNPKLPIYITLQITTFKEIVSNGYGDNILGMRNNSTIRILFSNIITVLCESIKKHTINSDIKIKKEDLDIKNIRDKLHAPDLNQTECYHINDPKELFVFANEFAYSLKENDLMMACYWIEWVISYSAKNIKIFPREWPDVGNSSKTDTIWLVWDIILEQVKARNDKLSTKIIESLLSMFCLKYTKGVIRRRKYTIYYAVSILTEIYDNKIPIIKDKDIVDNVASKLHIIYKAIKKNENNPIDTGMSDKDKITASTMKKITLLNKMIM</sequence>
<evidence type="ECO:0000313" key="1">
    <source>
        <dbReference type="EMBL" id="QHS94460.1"/>
    </source>
</evidence>
<organism evidence="1">
    <name type="scientific">viral metagenome</name>
    <dbReference type="NCBI Taxonomy" id="1070528"/>
    <lineage>
        <taxon>unclassified sequences</taxon>
        <taxon>metagenomes</taxon>
        <taxon>organismal metagenomes</taxon>
    </lineage>
</organism>
<name>A0A6C0BQW3_9ZZZZ</name>
<proteinExistence type="predicted"/>
<dbReference type="AlphaFoldDB" id="A0A6C0BQW3"/>
<accession>A0A6C0BQW3</accession>
<protein>
    <submittedName>
        <fullName evidence="1">Uncharacterized protein</fullName>
    </submittedName>
</protein>
<dbReference type="EMBL" id="MN739225">
    <property type="protein sequence ID" value="QHS94460.1"/>
    <property type="molecule type" value="Genomic_DNA"/>
</dbReference>